<name>A0A9N8JPG9_9PEZI</name>
<proteinExistence type="predicted"/>
<feature type="transmembrane region" description="Helical" evidence="2">
    <location>
        <begin position="212"/>
        <end position="230"/>
    </location>
</feature>
<feature type="transmembrane region" description="Helical" evidence="2">
    <location>
        <begin position="80"/>
        <end position="102"/>
    </location>
</feature>
<reference evidence="3" key="1">
    <citation type="submission" date="2020-06" db="EMBL/GenBank/DDBJ databases">
        <authorList>
            <person name="Onetto C."/>
        </authorList>
    </citation>
    <scope>NUCLEOTIDE SEQUENCE</scope>
</reference>
<dbReference type="EMBL" id="CAIJEO010000004">
    <property type="protein sequence ID" value="CAD0091725.1"/>
    <property type="molecule type" value="Genomic_DNA"/>
</dbReference>
<feature type="transmembrane region" description="Helical" evidence="2">
    <location>
        <begin position="45"/>
        <end position="68"/>
    </location>
</feature>
<evidence type="ECO:0000313" key="4">
    <source>
        <dbReference type="Proteomes" id="UP000714618"/>
    </source>
</evidence>
<keyword evidence="2" id="KW-1133">Transmembrane helix</keyword>
<evidence type="ECO:0000256" key="1">
    <source>
        <dbReference type="SAM" id="MobiDB-lite"/>
    </source>
</evidence>
<dbReference type="PANTHER" id="PTHR35179:SF1">
    <property type="entry name" value="INTEGRAL MEMBRANE PROTEIN"/>
    <property type="match status" value="1"/>
</dbReference>
<feature type="compositionally biased region" description="Basic and acidic residues" evidence="1">
    <location>
        <begin position="326"/>
        <end position="341"/>
    </location>
</feature>
<organism evidence="3 4">
    <name type="scientific">Aureobasidium mustum</name>
    <dbReference type="NCBI Taxonomy" id="2773714"/>
    <lineage>
        <taxon>Eukaryota</taxon>
        <taxon>Fungi</taxon>
        <taxon>Dikarya</taxon>
        <taxon>Ascomycota</taxon>
        <taxon>Pezizomycotina</taxon>
        <taxon>Dothideomycetes</taxon>
        <taxon>Dothideomycetidae</taxon>
        <taxon>Dothideales</taxon>
        <taxon>Saccotheciaceae</taxon>
        <taxon>Aureobasidium</taxon>
    </lineage>
</organism>
<comment type="caution">
    <text evidence="3">The sequence shown here is derived from an EMBL/GenBank/DDBJ whole genome shotgun (WGS) entry which is preliminary data.</text>
</comment>
<sequence>MPGETTSEDLQLAAAAAGFSLGFGYLTVVRAYKQTMANRAPARSMYIYMLWGEILANFVLGILTWLYLKDVVKTTPVLLFFILVFYALEVQLLMQIIINRIAVIAERKPIATKLKIATAVIISCINIAVFCIFIPSHMMPPVNQTFVNINKYWDRLSKVLIMLVEYVLQILSAASVASAENLPVAFLNWYFVYVVRARLVKYHGLRKYKPLVGYYTRLGLVSVAMDVYMAKLNIEMSLPIQMADMIVKVARSSENDVKPRSSSLTPFPEQSRMHHIATLRGDDDIHIGPQNTAVIGHTQLDKAERKGIEGISRQREVQVYVGDADSDCRTDSLENGKELGRSRANSSESQIPLKDLGRSKEVR</sequence>
<protein>
    <submittedName>
        <fullName evidence="3">Uncharacterized protein</fullName>
    </submittedName>
</protein>
<feature type="region of interest" description="Disordered" evidence="1">
    <location>
        <begin position="322"/>
        <end position="363"/>
    </location>
</feature>
<evidence type="ECO:0000313" key="3">
    <source>
        <dbReference type="EMBL" id="CAD0091725.1"/>
    </source>
</evidence>
<feature type="transmembrane region" description="Helical" evidence="2">
    <location>
        <begin position="166"/>
        <end position="191"/>
    </location>
</feature>
<keyword evidence="2" id="KW-0812">Transmembrane</keyword>
<dbReference type="AlphaFoldDB" id="A0A9N8JPG9"/>
<dbReference type="OrthoDB" id="3205825at2759"/>
<gene>
    <name evidence="3" type="ORF">AWRI4233_LOCUS3454</name>
</gene>
<accession>A0A9N8JPG9</accession>
<dbReference type="Proteomes" id="UP000714618">
    <property type="component" value="Unassembled WGS sequence"/>
</dbReference>
<evidence type="ECO:0000256" key="2">
    <source>
        <dbReference type="SAM" id="Phobius"/>
    </source>
</evidence>
<feature type="transmembrane region" description="Helical" evidence="2">
    <location>
        <begin position="114"/>
        <end position="135"/>
    </location>
</feature>
<dbReference type="PANTHER" id="PTHR35179">
    <property type="entry name" value="PROTEIN CBG02620"/>
    <property type="match status" value="1"/>
</dbReference>
<keyword evidence="4" id="KW-1185">Reference proteome</keyword>
<feature type="transmembrane region" description="Helical" evidence="2">
    <location>
        <begin position="12"/>
        <end position="33"/>
    </location>
</feature>
<keyword evidence="2" id="KW-0472">Membrane</keyword>